<sequence>MLKVNIDSFKYQATPNKVILEDISFSINKGEHLVLLGESGCGKSTLLHLIYGLESLKNSEISWSGKTLLGPSFSLIPGEPFMKLVSQQFDLMPFISVAENIASHLNRRDKESDNKRVDELLNVVDLSDFKATKAKHLSGGQKQRVAIAKALAKAPEVLLLDEPFSNIDNFLKNKLRRNLFAYLKEKNITCITATHDSEEALSFADTVLVLKDGKKECFGNPTEIYNSLSNKYVAGFFGDVSEIEGTFFKNTTSKTEVLLPHQLKISEEKTAIEVEIINTEFKGSYYLIISKFNKKVIYFQHFKSLKTGIKVYLKKV</sequence>
<dbReference type="SMART" id="SM00382">
    <property type="entry name" value="AAA"/>
    <property type="match status" value="1"/>
</dbReference>
<dbReference type="InterPro" id="IPR017871">
    <property type="entry name" value="ABC_transporter-like_CS"/>
</dbReference>
<dbReference type="InterPro" id="IPR027417">
    <property type="entry name" value="P-loop_NTPase"/>
</dbReference>
<evidence type="ECO:0000256" key="2">
    <source>
        <dbReference type="ARBA" id="ARBA00022741"/>
    </source>
</evidence>
<dbReference type="InterPro" id="IPR050093">
    <property type="entry name" value="ABC_SmlMolc_Importer"/>
</dbReference>
<dbReference type="Proteomes" id="UP000326994">
    <property type="component" value="Unassembled WGS sequence"/>
</dbReference>
<dbReference type="RefSeq" id="WP_151892859.1">
    <property type="nucleotide sequence ID" value="NZ_BKCF01000001.1"/>
</dbReference>
<dbReference type="SUPFAM" id="SSF52540">
    <property type="entry name" value="P-loop containing nucleoside triphosphate hydrolases"/>
    <property type="match status" value="1"/>
</dbReference>
<keyword evidence="3 5" id="KW-0067">ATP-binding</keyword>
<evidence type="ECO:0000256" key="3">
    <source>
        <dbReference type="ARBA" id="ARBA00022840"/>
    </source>
</evidence>
<evidence type="ECO:0000256" key="1">
    <source>
        <dbReference type="ARBA" id="ARBA00022448"/>
    </source>
</evidence>
<dbReference type="Pfam" id="PF00005">
    <property type="entry name" value="ABC_tran"/>
    <property type="match status" value="1"/>
</dbReference>
<comment type="caution">
    <text evidence="5">The sequence shown here is derived from an EMBL/GenBank/DDBJ whole genome shotgun (WGS) entry which is preliminary data.</text>
</comment>
<keyword evidence="1" id="KW-0813">Transport</keyword>
<dbReference type="InterPro" id="IPR003593">
    <property type="entry name" value="AAA+_ATPase"/>
</dbReference>
<dbReference type="PROSITE" id="PS00211">
    <property type="entry name" value="ABC_TRANSPORTER_1"/>
    <property type="match status" value="1"/>
</dbReference>
<gene>
    <name evidence="5" type="ORF">ULMS_04280</name>
</gene>
<name>A0A5J4FTH3_9FLAO</name>
<dbReference type="InterPro" id="IPR003439">
    <property type="entry name" value="ABC_transporter-like_ATP-bd"/>
</dbReference>
<evidence type="ECO:0000313" key="6">
    <source>
        <dbReference type="Proteomes" id="UP000326994"/>
    </source>
</evidence>
<dbReference type="Gene3D" id="3.40.50.300">
    <property type="entry name" value="P-loop containing nucleotide triphosphate hydrolases"/>
    <property type="match status" value="1"/>
</dbReference>
<dbReference type="PANTHER" id="PTHR42781">
    <property type="entry name" value="SPERMIDINE/PUTRESCINE IMPORT ATP-BINDING PROTEIN POTA"/>
    <property type="match status" value="1"/>
</dbReference>
<protein>
    <submittedName>
        <fullName evidence="5">ABC transporter ATP-binding protein</fullName>
    </submittedName>
</protein>
<evidence type="ECO:0000313" key="5">
    <source>
        <dbReference type="EMBL" id="GEQ84920.1"/>
    </source>
</evidence>
<dbReference type="PANTHER" id="PTHR42781:SF4">
    <property type="entry name" value="SPERMIDINE_PUTRESCINE IMPORT ATP-BINDING PROTEIN POTA"/>
    <property type="match status" value="1"/>
</dbReference>
<dbReference type="OrthoDB" id="9802264at2"/>
<proteinExistence type="predicted"/>
<evidence type="ECO:0000259" key="4">
    <source>
        <dbReference type="PROSITE" id="PS50893"/>
    </source>
</evidence>
<keyword evidence="6" id="KW-1185">Reference proteome</keyword>
<accession>A0A5J4FTH3</accession>
<dbReference type="PROSITE" id="PS50893">
    <property type="entry name" value="ABC_TRANSPORTER_2"/>
    <property type="match status" value="1"/>
</dbReference>
<feature type="domain" description="ABC transporter" evidence="4">
    <location>
        <begin position="4"/>
        <end position="237"/>
    </location>
</feature>
<dbReference type="GO" id="GO:0005524">
    <property type="term" value="F:ATP binding"/>
    <property type="evidence" value="ECO:0007669"/>
    <property type="project" value="UniProtKB-KW"/>
</dbReference>
<keyword evidence="2" id="KW-0547">Nucleotide-binding</keyword>
<reference evidence="5 6" key="1">
    <citation type="submission" date="2019-08" db="EMBL/GenBank/DDBJ databases">
        <title>Ulvibacter marinistellae sp. nov., isolated from a starfish, Patiria pectinifera.</title>
        <authorList>
            <person name="Kawano K."/>
            <person name="Ushijima N."/>
            <person name="Kihara M."/>
            <person name="Itoh H."/>
        </authorList>
    </citation>
    <scope>NUCLEOTIDE SEQUENCE [LARGE SCALE GENOMIC DNA]</scope>
    <source>
        <strain evidence="5 6">KK4</strain>
    </source>
</reference>
<dbReference type="GO" id="GO:0016887">
    <property type="term" value="F:ATP hydrolysis activity"/>
    <property type="evidence" value="ECO:0007669"/>
    <property type="project" value="InterPro"/>
</dbReference>
<organism evidence="5 6">
    <name type="scientific">Patiriisocius marinistellae</name>
    <dbReference type="NCBI Taxonomy" id="2494560"/>
    <lineage>
        <taxon>Bacteria</taxon>
        <taxon>Pseudomonadati</taxon>
        <taxon>Bacteroidota</taxon>
        <taxon>Flavobacteriia</taxon>
        <taxon>Flavobacteriales</taxon>
        <taxon>Flavobacteriaceae</taxon>
        <taxon>Patiriisocius</taxon>
    </lineage>
</organism>
<dbReference type="AlphaFoldDB" id="A0A5J4FTH3"/>
<dbReference type="EMBL" id="BKCF01000001">
    <property type="protein sequence ID" value="GEQ84920.1"/>
    <property type="molecule type" value="Genomic_DNA"/>
</dbReference>